<dbReference type="HOGENOM" id="CLU_001265_10_6_9"/>
<dbReference type="PANTHER" id="PTHR43124:SF3">
    <property type="entry name" value="CHLORAMPHENICOL EFFLUX PUMP RV0191"/>
    <property type="match status" value="1"/>
</dbReference>
<name>A0A0D5NRU7_9BACL</name>
<evidence type="ECO:0000256" key="7">
    <source>
        <dbReference type="SAM" id="Phobius"/>
    </source>
</evidence>
<dbReference type="STRING" id="1126833.VN24_08625"/>
<evidence type="ECO:0000256" key="3">
    <source>
        <dbReference type="ARBA" id="ARBA00022475"/>
    </source>
</evidence>
<feature type="transmembrane region" description="Helical" evidence="7">
    <location>
        <begin position="217"/>
        <end position="239"/>
    </location>
</feature>
<evidence type="ECO:0000256" key="1">
    <source>
        <dbReference type="ARBA" id="ARBA00004651"/>
    </source>
</evidence>
<evidence type="ECO:0000313" key="10">
    <source>
        <dbReference type="Proteomes" id="UP000032633"/>
    </source>
</evidence>
<keyword evidence="2" id="KW-0813">Transport</keyword>
<feature type="transmembrane region" description="Helical" evidence="7">
    <location>
        <begin position="285"/>
        <end position="305"/>
    </location>
</feature>
<organism evidence="9 10">
    <name type="scientific">Paenibacillus beijingensis</name>
    <dbReference type="NCBI Taxonomy" id="1126833"/>
    <lineage>
        <taxon>Bacteria</taxon>
        <taxon>Bacillati</taxon>
        <taxon>Bacillota</taxon>
        <taxon>Bacilli</taxon>
        <taxon>Bacillales</taxon>
        <taxon>Paenibacillaceae</taxon>
        <taxon>Paenibacillus</taxon>
    </lineage>
</organism>
<dbReference type="GO" id="GO:0005886">
    <property type="term" value="C:plasma membrane"/>
    <property type="evidence" value="ECO:0007669"/>
    <property type="project" value="UniProtKB-SubCell"/>
</dbReference>
<dbReference type="Gene3D" id="1.20.1250.20">
    <property type="entry name" value="MFS general substrate transporter like domains"/>
    <property type="match status" value="1"/>
</dbReference>
<dbReference type="InterPro" id="IPR036259">
    <property type="entry name" value="MFS_trans_sf"/>
</dbReference>
<feature type="domain" description="Major facilitator superfamily (MFS) profile" evidence="8">
    <location>
        <begin position="8"/>
        <end position="397"/>
    </location>
</feature>
<dbReference type="InterPro" id="IPR020846">
    <property type="entry name" value="MFS_dom"/>
</dbReference>
<keyword evidence="5 7" id="KW-1133">Transmembrane helix</keyword>
<feature type="transmembrane region" description="Helical" evidence="7">
    <location>
        <begin position="311"/>
        <end position="332"/>
    </location>
</feature>
<feature type="transmembrane region" description="Helical" evidence="7">
    <location>
        <begin position="373"/>
        <end position="393"/>
    </location>
</feature>
<feature type="transmembrane region" description="Helical" evidence="7">
    <location>
        <begin position="74"/>
        <end position="96"/>
    </location>
</feature>
<dbReference type="InterPro" id="IPR005829">
    <property type="entry name" value="Sugar_transporter_CS"/>
</dbReference>
<keyword evidence="4 7" id="KW-0812">Transmembrane</keyword>
<dbReference type="SUPFAM" id="SSF103473">
    <property type="entry name" value="MFS general substrate transporter"/>
    <property type="match status" value="1"/>
</dbReference>
<dbReference type="CDD" id="cd17474">
    <property type="entry name" value="MFS_YfmO_like"/>
    <property type="match status" value="1"/>
</dbReference>
<evidence type="ECO:0000256" key="2">
    <source>
        <dbReference type="ARBA" id="ARBA00022448"/>
    </source>
</evidence>
<dbReference type="KEGG" id="pbj:VN24_08625"/>
<dbReference type="PROSITE" id="PS00216">
    <property type="entry name" value="SUGAR_TRANSPORT_1"/>
    <property type="match status" value="1"/>
</dbReference>
<reference evidence="9 10" key="1">
    <citation type="journal article" date="2015" name="J. Biotechnol.">
        <title>Complete genome sequence of Paenibacillus beijingensis 7188(T) (=DSM 24997(T)), a novel rhizobacterium from jujube garden soil.</title>
        <authorList>
            <person name="Kwak Y."/>
            <person name="Shin J.H."/>
        </authorList>
    </citation>
    <scope>NUCLEOTIDE SEQUENCE [LARGE SCALE GENOMIC DNA]</scope>
    <source>
        <strain evidence="9 10">DSM 24997</strain>
    </source>
</reference>
<dbReference type="OrthoDB" id="2986280at2"/>
<gene>
    <name evidence="9" type="ORF">VN24_08625</name>
</gene>
<feature type="transmembrane region" description="Helical" evidence="7">
    <location>
        <begin position="42"/>
        <end position="62"/>
    </location>
</feature>
<dbReference type="GO" id="GO:0022857">
    <property type="term" value="F:transmembrane transporter activity"/>
    <property type="evidence" value="ECO:0007669"/>
    <property type="project" value="InterPro"/>
</dbReference>
<sequence>MQAKKKRDLLALASIPLIMTLGNSMLIPVLPVIQNKLGISPLQSSMLITVYSVMAIVLIPLAGYMSDRIGRKAVIIPSLILAGIGGAVCGAAAGLSSDAYSIILFGRVLQGIGAAGAMPIVMPLVGDMFRSEEQVSAGLGLIETSNTFGKVLSPIAGSALAALIWSVPFWAIPVMCLISILLVIFMVKAPKKKERKPPPASLFLKTTLQLYKDKSRWLTALFAIGGIGMFILFGLLFYLSETLEGTYRMKGVLKGFVLAIPLAALCTASFVTGKVIGRRKKLMKWLTTGSFVLSAAAILSCLPFEAVAARIAFLSAAGLGIGIALPCLDALLTEGIDKKQRGTISSLYSSMRFAGVAAGPPVASLLMRHATPVLFWFMACASAAAGLIALSAIRPGERKQPVPGRKLAGGGAASP</sequence>
<dbReference type="AlphaFoldDB" id="A0A0D5NRU7"/>
<feature type="transmembrane region" description="Helical" evidence="7">
    <location>
        <begin position="251"/>
        <end position="273"/>
    </location>
</feature>
<evidence type="ECO:0000259" key="8">
    <source>
        <dbReference type="PROSITE" id="PS50850"/>
    </source>
</evidence>
<comment type="subcellular location">
    <subcellularLocation>
        <location evidence="1">Cell membrane</location>
        <topology evidence="1">Multi-pass membrane protein</topology>
    </subcellularLocation>
</comment>
<evidence type="ECO:0000313" key="9">
    <source>
        <dbReference type="EMBL" id="AJY77608.1"/>
    </source>
</evidence>
<dbReference type="Pfam" id="PF07690">
    <property type="entry name" value="MFS_1"/>
    <property type="match status" value="1"/>
</dbReference>
<evidence type="ECO:0000256" key="6">
    <source>
        <dbReference type="ARBA" id="ARBA00023136"/>
    </source>
</evidence>
<dbReference type="Proteomes" id="UP000032633">
    <property type="component" value="Chromosome"/>
</dbReference>
<keyword evidence="10" id="KW-1185">Reference proteome</keyword>
<dbReference type="PROSITE" id="PS50850">
    <property type="entry name" value="MFS"/>
    <property type="match status" value="1"/>
</dbReference>
<evidence type="ECO:0000256" key="4">
    <source>
        <dbReference type="ARBA" id="ARBA00022692"/>
    </source>
</evidence>
<proteinExistence type="predicted"/>
<dbReference type="EMBL" id="CP011058">
    <property type="protein sequence ID" value="AJY77608.1"/>
    <property type="molecule type" value="Genomic_DNA"/>
</dbReference>
<dbReference type="PATRIC" id="fig|1126833.4.peg.1903"/>
<dbReference type="InterPro" id="IPR011701">
    <property type="entry name" value="MFS"/>
</dbReference>
<feature type="transmembrane region" description="Helical" evidence="7">
    <location>
        <begin position="170"/>
        <end position="187"/>
    </location>
</feature>
<evidence type="ECO:0000256" key="5">
    <source>
        <dbReference type="ARBA" id="ARBA00022989"/>
    </source>
</evidence>
<reference evidence="10" key="2">
    <citation type="submission" date="2015-03" db="EMBL/GenBank/DDBJ databases">
        <title>Genome sequence of Paenibacillus beijingensis strain DSM 24997T.</title>
        <authorList>
            <person name="Kwak Y."/>
            <person name="Shin J.-H."/>
        </authorList>
    </citation>
    <scope>NUCLEOTIDE SEQUENCE [LARGE SCALE GENOMIC DNA]</scope>
    <source>
        <strain evidence="10">DSM 24997</strain>
    </source>
</reference>
<dbReference type="PANTHER" id="PTHR43124">
    <property type="entry name" value="PURINE EFFLUX PUMP PBUE"/>
    <property type="match status" value="1"/>
</dbReference>
<dbReference type="InterPro" id="IPR050189">
    <property type="entry name" value="MFS_Efflux_Transporters"/>
</dbReference>
<keyword evidence="3" id="KW-1003">Cell membrane</keyword>
<feature type="transmembrane region" description="Helical" evidence="7">
    <location>
        <begin position="9"/>
        <end position="30"/>
    </location>
</feature>
<keyword evidence="6 7" id="KW-0472">Membrane</keyword>
<protein>
    <submittedName>
        <fullName evidence="9">MFS transporter</fullName>
    </submittedName>
</protein>
<accession>A0A0D5NRU7</accession>